<dbReference type="AlphaFoldDB" id="A0A061HEQ0"/>
<dbReference type="EMBL" id="KE375084">
    <property type="protein sequence ID" value="EPQ64056.1"/>
    <property type="molecule type" value="Genomic_DNA"/>
</dbReference>
<sequence length="263" mass="29737">MRLGNRFKLSTPLTPCTDLSSRVLKRNLSYAVRLGLYFRAEGIVRRDLHSPIRAAVRFYSGKLGHLGARIPRVLCKEARRFVVVRQHLPFRVFNSLRSPVCANHYGVKMTNDEDYMSFLNKVNDESPTVLEGSRVAELKSLDENLHIPSHLSQAAQDKYYVSEVDEPFEPVALKITGVLPDGSTFASLVGYPEPDTADVQIMEVSEWDPHNQYHDIVDSVKEATKMSEVRVYRIALDRVRFEYWLVGATDGVLLGVKALAIES</sequence>
<gene>
    <name evidence="1" type="ORF">BGT96224_3870</name>
    <name evidence="2" type="ORF">BGT96224V2_LOCUS4392</name>
</gene>
<dbReference type="EMBL" id="UIGY01000115">
    <property type="protein sequence ID" value="SUZ11238.1"/>
    <property type="molecule type" value="Genomic_DNA"/>
</dbReference>
<dbReference type="Gene3D" id="3.40.1460.10">
    <property type="entry name" value="Nuclease A inhibitor-like"/>
    <property type="match status" value="1"/>
</dbReference>
<dbReference type="PANTHER" id="PTHR42093">
    <property type="match status" value="1"/>
</dbReference>
<evidence type="ECO:0000313" key="2">
    <source>
        <dbReference type="EMBL" id="SUZ11238.1"/>
    </source>
</evidence>
<dbReference type="InterPro" id="IPR056539">
    <property type="entry name" value="NuiA-like"/>
</dbReference>
<organism evidence="2">
    <name type="scientific">Blumeria graminis f. sp. tritici 96224</name>
    <dbReference type="NCBI Taxonomy" id="1268274"/>
    <lineage>
        <taxon>Eukaryota</taxon>
        <taxon>Fungi</taxon>
        <taxon>Dikarya</taxon>
        <taxon>Ascomycota</taxon>
        <taxon>Pezizomycotina</taxon>
        <taxon>Leotiomycetes</taxon>
        <taxon>Erysiphales</taxon>
        <taxon>Erysiphaceae</taxon>
        <taxon>Blumeria</taxon>
    </lineage>
</organism>
<dbReference type="HOGENOM" id="CLU_092474_1_0_1"/>
<proteinExistence type="predicted"/>
<reference evidence="3" key="1">
    <citation type="journal article" date="2013" name="Nat. Genet.">
        <title>The wheat powdery mildew genome shows the unique evolution of an obligate biotroph.</title>
        <authorList>
            <person name="Wicker T."/>
            <person name="Oberhaensli S."/>
            <person name="Parlange F."/>
            <person name="Buchmann J.P."/>
            <person name="Shatalina M."/>
            <person name="Roffler S."/>
            <person name="Ben-David R."/>
            <person name="Dolezel J."/>
            <person name="Simkova H."/>
            <person name="Schulze-Lefert P."/>
            <person name="Spanu P.D."/>
            <person name="Bruggmann R."/>
            <person name="Amselem J."/>
            <person name="Quesneville H."/>
            <person name="Ver Loren van Themaat E."/>
            <person name="Paape T."/>
            <person name="Shimizu K.K."/>
            <person name="Keller B."/>
        </authorList>
    </citation>
    <scope>NUCLEOTIDE SEQUENCE [LARGE SCALE GENOMIC DNA]</scope>
    <source>
        <strain evidence="3">96224</strain>
    </source>
</reference>
<dbReference type="OrthoDB" id="5366485at2759"/>
<name>A0A061HEQ0_BLUGR</name>
<protein>
    <submittedName>
        <fullName evidence="2">Bgt-3870</fullName>
    </submittedName>
</protein>
<dbReference type="Proteomes" id="UP000053110">
    <property type="component" value="Unassembled WGS sequence"/>
</dbReference>
<reference evidence="2" key="3">
    <citation type="submission" date="2018-07" db="EMBL/GenBank/DDBJ databases">
        <authorList>
            <person name="Quirk P.G."/>
            <person name="Krulwich T.A."/>
        </authorList>
    </citation>
    <scope>NUCLEOTIDE SEQUENCE</scope>
    <source>
        <strain evidence="2">96224</strain>
    </source>
</reference>
<evidence type="ECO:0000313" key="1">
    <source>
        <dbReference type="EMBL" id="EPQ64056.1"/>
    </source>
</evidence>
<dbReference type="Pfam" id="PF23151">
    <property type="entry name" value="NuiA_2"/>
    <property type="match status" value="1"/>
</dbReference>
<reference evidence="1" key="2">
    <citation type="submission" date="2013-01" db="EMBL/GenBank/DDBJ databases">
        <title>The wheat powdery mildew genome reveals unique evolution of an obligate biotroph.</title>
        <authorList>
            <person name="Oberhaensli S."/>
            <person name="Wicker T."/>
            <person name="Keller B."/>
        </authorList>
    </citation>
    <scope>NUCLEOTIDE SEQUENCE</scope>
    <source>
        <strain evidence="1">96224</strain>
    </source>
</reference>
<evidence type="ECO:0000313" key="3">
    <source>
        <dbReference type="Proteomes" id="UP000053110"/>
    </source>
</evidence>
<dbReference type="PANTHER" id="PTHR42093:SF1">
    <property type="match status" value="1"/>
</dbReference>
<accession>A0A061HEQ0</accession>